<name>A0ABS2INC4_9ACTN</name>
<comment type="caution">
    <text evidence="2">The sequence shown here is derived from an EMBL/GenBank/DDBJ whole genome shotgun (WGS) entry which is preliminary data.</text>
</comment>
<dbReference type="PANTHER" id="PTHR12993">
    <property type="entry name" value="N-ACETYLGLUCOSAMINYL-PHOSPHATIDYLINOSITOL DE-N-ACETYLASE-RELATED"/>
    <property type="match status" value="1"/>
</dbReference>
<proteinExistence type="predicted"/>
<evidence type="ECO:0000313" key="2">
    <source>
        <dbReference type="EMBL" id="MBM7075506.1"/>
    </source>
</evidence>
<dbReference type="Proteomes" id="UP001518872">
    <property type="component" value="Unassembled WGS sequence"/>
</dbReference>
<dbReference type="Pfam" id="PF02585">
    <property type="entry name" value="PIG-L"/>
    <property type="match status" value="1"/>
</dbReference>
<sequence>MVTPASVLLTVMAHPDDAELWAGGTIARHVHDGGAAIIAVPHRDAVRDAEAAAGASILGAGLYLMEQLSVSIVATMLREVRPDVLITHPASDIHPEHRQCAEAVLSALPDVVIATGHPKRAYHSDGYNNLDQEGHPLHLPTIIDVSAHWPAKISALRAHASQPIIDHFGPMAEALGRLHGRRINSAHAEAFRAVPILGQLPAAAGL</sequence>
<dbReference type="InterPro" id="IPR024078">
    <property type="entry name" value="LmbE-like_dom_sf"/>
</dbReference>
<protein>
    <submittedName>
        <fullName evidence="2">PIG-L family deacetylase</fullName>
    </submittedName>
</protein>
<dbReference type="InterPro" id="IPR003737">
    <property type="entry name" value="GlcNAc_PI_deacetylase-related"/>
</dbReference>
<dbReference type="Gene3D" id="3.40.50.10320">
    <property type="entry name" value="LmbE-like"/>
    <property type="match status" value="1"/>
</dbReference>
<evidence type="ECO:0000313" key="3">
    <source>
        <dbReference type="Proteomes" id="UP001518872"/>
    </source>
</evidence>
<reference evidence="2 3" key="1">
    <citation type="submission" date="2021-02" db="EMBL/GenBank/DDBJ databases">
        <authorList>
            <person name="Ra J.-S."/>
        </authorList>
    </citation>
    <scope>NUCLEOTIDE SEQUENCE [LARGE SCALE GENOMIC DNA]</scope>
    <source>
        <strain evidence="2 3">MMS20-R1-14</strain>
    </source>
</reference>
<keyword evidence="3" id="KW-1185">Reference proteome</keyword>
<dbReference type="SUPFAM" id="SSF102588">
    <property type="entry name" value="LmbE-like"/>
    <property type="match status" value="1"/>
</dbReference>
<evidence type="ECO:0000256" key="1">
    <source>
        <dbReference type="ARBA" id="ARBA00022833"/>
    </source>
</evidence>
<dbReference type="EMBL" id="JAFEUC010000002">
    <property type="protein sequence ID" value="MBM7075506.1"/>
    <property type="molecule type" value="Genomic_DNA"/>
</dbReference>
<accession>A0ABS2INC4</accession>
<dbReference type="PANTHER" id="PTHR12993:SF11">
    <property type="entry name" value="N-ACETYLGLUCOSAMINYL-PHOSPHATIDYLINOSITOL DE-N-ACETYLASE"/>
    <property type="match status" value="1"/>
</dbReference>
<keyword evidence="1" id="KW-0862">Zinc</keyword>
<organism evidence="2 3">
    <name type="scientific">Micromonospora humida</name>
    <dbReference type="NCBI Taxonomy" id="2809018"/>
    <lineage>
        <taxon>Bacteria</taxon>
        <taxon>Bacillati</taxon>
        <taxon>Actinomycetota</taxon>
        <taxon>Actinomycetes</taxon>
        <taxon>Micromonosporales</taxon>
        <taxon>Micromonosporaceae</taxon>
        <taxon>Micromonospora</taxon>
    </lineage>
</organism>
<gene>
    <name evidence="2" type="ORF">JQX11_03940</name>
</gene>